<reference evidence="1 2" key="1">
    <citation type="journal article" date="2013" name="PLoS ONE">
        <title>Cultivation and Complete Genome Sequencing of Gloeobacter kilaueensis sp. nov., from a Lava Cave in Kilauea Caldera, Hawai'i.</title>
        <authorList>
            <person name="Saw J.H."/>
            <person name="Schatz M."/>
            <person name="Brown M.V."/>
            <person name="Kunkel D.D."/>
            <person name="Foster J.S."/>
            <person name="Shick H."/>
            <person name="Christensen S."/>
            <person name="Hou S."/>
            <person name="Wan X."/>
            <person name="Donachie S.P."/>
        </authorList>
    </citation>
    <scope>NUCLEOTIDE SEQUENCE [LARGE SCALE GENOMIC DNA]</scope>
    <source>
        <strain evidence="2">JS</strain>
    </source>
</reference>
<keyword evidence="2" id="KW-1185">Reference proteome</keyword>
<organism evidence="1 2">
    <name type="scientific">Gloeobacter kilaueensis (strain ATCC BAA-2537 / CCAP 1431/1 / ULC 316 / JS1)</name>
    <dbReference type="NCBI Taxonomy" id="1183438"/>
    <lineage>
        <taxon>Bacteria</taxon>
        <taxon>Bacillati</taxon>
        <taxon>Cyanobacteriota</taxon>
        <taxon>Cyanophyceae</taxon>
        <taxon>Gloeobacterales</taxon>
        <taxon>Gloeobacteraceae</taxon>
        <taxon>Gloeobacter</taxon>
    </lineage>
</organism>
<dbReference type="AlphaFoldDB" id="U5QK17"/>
<sequence length="94" mass="10827">MVLIPAKLLMLRLTVFLEKDILVSHFPHFPGLYLSLCLSLSHNSHQQILIALHPNLIAFVRQCVLRMEEFHIFILMKTNHSLLLPVVSFCLPPD</sequence>
<proteinExistence type="predicted"/>
<dbReference type="KEGG" id="glj:GKIL_1769"/>
<dbReference type="Proteomes" id="UP000017396">
    <property type="component" value="Chromosome"/>
</dbReference>
<gene>
    <name evidence="1" type="ORF">GKIL_1769</name>
</gene>
<name>U5QK17_GLOK1</name>
<protein>
    <submittedName>
        <fullName evidence="1">Uncharacterized protein</fullName>
    </submittedName>
</protein>
<dbReference type="HOGENOM" id="CLU_2382054_0_0_3"/>
<accession>U5QK17</accession>
<dbReference type="STRING" id="1183438.GKIL_1769"/>
<dbReference type="EMBL" id="CP003587">
    <property type="protein sequence ID" value="AGY58015.1"/>
    <property type="molecule type" value="Genomic_DNA"/>
</dbReference>
<evidence type="ECO:0000313" key="2">
    <source>
        <dbReference type="Proteomes" id="UP000017396"/>
    </source>
</evidence>
<evidence type="ECO:0000313" key="1">
    <source>
        <dbReference type="EMBL" id="AGY58015.1"/>
    </source>
</evidence>